<evidence type="ECO:0000313" key="2">
    <source>
        <dbReference type="EnsemblMetazoa" id="AMEC023318-PA"/>
    </source>
</evidence>
<evidence type="ECO:0000313" key="3">
    <source>
        <dbReference type="Proteomes" id="UP000075902"/>
    </source>
</evidence>
<feature type="chain" id="PRO_5012338486" evidence="1">
    <location>
        <begin position="29"/>
        <end position="186"/>
    </location>
</feature>
<keyword evidence="1" id="KW-0732">Signal</keyword>
<sequence>MLPTCRWILSLLCLLTTGAMLIAPIVQADKYVVVPFVKKLDVIGDMKYMAANATLLNTVTESLLKTMHDRWVTPFNNRTCSLCRFLENPNVNQLVQVVLRELKRAGYAPNKCPIPVSLCVPWRPCRCDAYAGLLRGAGFHSRSHDRKGGPLYLRFQIVWFVQKRQVYENHALLVLISVINHMFFLG</sequence>
<dbReference type="AlphaFoldDB" id="A0A2C9H4X6"/>
<reference evidence="3" key="1">
    <citation type="submission" date="2014-01" db="EMBL/GenBank/DDBJ databases">
        <title>The Genome Sequence of Anopheles melas CM1001059_A (V2).</title>
        <authorList>
            <consortium name="The Broad Institute Genomics Platform"/>
            <person name="Neafsey D.E."/>
            <person name="Besansky N."/>
            <person name="Howell P."/>
            <person name="Walton C."/>
            <person name="Young S.K."/>
            <person name="Zeng Q."/>
            <person name="Gargeya S."/>
            <person name="Fitzgerald M."/>
            <person name="Haas B."/>
            <person name="Abouelleil A."/>
            <person name="Allen A.W."/>
            <person name="Alvarado L."/>
            <person name="Arachchi H.M."/>
            <person name="Berlin A.M."/>
            <person name="Chapman S.B."/>
            <person name="Gainer-Dewar J."/>
            <person name="Goldberg J."/>
            <person name="Griggs A."/>
            <person name="Gujja S."/>
            <person name="Hansen M."/>
            <person name="Howarth C."/>
            <person name="Imamovic A."/>
            <person name="Ireland A."/>
            <person name="Larimer J."/>
            <person name="McCowan C."/>
            <person name="Murphy C."/>
            <person name="Pearson M."/>
            <person name="Poon T.W."/>
            <person name="Priest M."/>
            <person name="Roberts A."/>
            <person name="Saif S."/>
            <person name="Shea T."/>
            <person name="Sisk P."/>
            <person name="Sykes S."/>
            <person name="Wortman J."/>
            <person name="Nusbaum C."/>
            <person name="Birren B."/>
        </authorList>
    </citation>
    <scope>NUCLEOTIDE SEQUENCE [LARGE SCALE GENOMIC DNA]</scope>
    <source>
        <strain evidence="3">CM1001059</strain>
    </source>
</reference>
<proteinExistence type="predicted"/>
<dbReference type="Proteomes" id="UP000075902">
    <property type="component" value="Unassembled WGS sequence"/>
</dbReference>
<dbReference type="VEuPathDB" id="VectorBase:AMEC023318"/>
<dbReference type="PANTHER" id="PTHR20898">
    <property type="entry name" value="DAEDALUS ON 3-RELATED-RELATED"/>
    <property type="match status" value="1"/>
</dbReference>
<organism evidence="2 3">
    <name type="scientific">Anopheles melas</name>
    <dbReference type="NCBI Taxonomy" id="34690"/>
    <lineage>
        <taxon>Eukaryota</taxon>
        <taxon>Metazoa</taxon>
        <taxon>Ecdysozoa</taxon>
        <taxon>Arthropoda</taxon>
        <taxon>Hexapoda</taxon>
        <taxon>Insecta</taxon>
        <taxon>Pterygota</taxon>
        <taxon>Neoptera</taxon>
        <taxon>Endopterygota</taxon>
        <taxon>Diptera</taxon>
        <taxon>Nematocera</taxon>
        <taxon>Culicoidea</taxon>
        <taxon>Culicidae</taxon>
        <taxon>Anophelinae</taxon>
        <taxon>Anopheles</taxon>
    </lineage>
</organism>
<dbReference type="EnsemblMetazoa" id="AMEC023318-RA">
    <property type="protein sequence ID" value="AMEC023318-PA"/>
    <property type="gene ID" value="AMEC023318"/>
</dbReference>
<accession>A0A2C9H4X6</accession>
<keyword evidence="3" id="KW-1185">Reference proteome</keyword>
<reference evidence="2" key="2">
    <citation type="submission" date="2020-05" db="UniProtKB">
        <authorList>
            <consortium name="EnsemblMetazoa"/>
        </authorList>
    </citation>
    <scope>IDENTIFICATION</scope>
    <source>
        <strain evidence="2">CM1001059</strain>
    </source>
</reference>
<protein>
    <submittedName>
        <fullName evidence="2">Uncharacterized protein</fullName>
    </submittedName>
</protein>
<evidence type="ECO:0000256" key="1">
    <source>
        <dbReference type="SAM" id="SignalP"/>
    </source>
</evidence>
<feature type="signal peptide" evidence="1">
    <location>
        <begin position="1"/>
        <end position="28"/>
    </location>
</feature>
<dbReference type="PANTHER" id="PTHR20898:SF1">
    <property type="entry name" value="MD-2-RELATED LIPID-RECOGNITION DOMAIN-CONTAINING PROTEIN"/>
    <property type="match status" value="1"/>
</dbReference>
<name>A0A2C9H4X6_9DIPT</name>